<sequence length="332" mass="38467">MKFIHLRNLMNMNERRERNRSQKDGRSEEKDISSHISPRQDTKPAAITTQTTQENKYIPTRPPRPKTSLHNLRPKVILSPQSDLAKPEKAQMRTTATIDNATHLVPSSSPMSMTRDHAISFSEDVFAALHPYLHPETETDRRLRTWHGEVKYIPDTHMRHSVGLGVEGSIPRSQSDNASQESYSTERYTFQEYEKDDDDDNVSNTSQTWTYRPHYYPEDKHISSWALEDGERKASLEIHAGSVGNYSAHMIVSPSRNDNNNVDHPHYPHHHDHDQIATGSDIEQGQGIESSPWRKWYIRYRRRIWMVMTIILVVMMAAAITGGIMWRLMRCK</sequence>
<accession>A0A438ND79</accession>
<keyword evidence="2" id="KW-0812">Transmembrane</keyword>
<name>A0A438ND79_EXOME</name>
<dbReference type="EMBL" id="NAJM01000007">
    <property type="protein sequence ID" value="RVX73605.1"/>
    <property type="molecule type" value="Genomic_DNA"/>
</dbReference>
<evidence type="ECO:0000256" key="2">
    <source>
        <dbReference type="SAM" id="Phobius"/>
    </source>
</evidence>
<keyword evidence="2" id="KW-0472">Membrane</keyword>
<feature type="compositionally biased region" description="Polar residues" evidence="1">
    <location>
        <begin position="171"/>
        <end position="185"/>
    </location>
</feature>
<evidence type="ECO:0000256" key="1">
    <source>
        <dbReference type="SAM" id="MobiDB-lite"/>
    </source>
</evidence>
<protein>
    <submittedName>
        <fullName evidence="3">Uncharacterized protein</fullName>
    </submittedName>
</protein>
<reference evidence="3 4" key="1">
    <citation type="submission" date="2017-03" db="EMBL/GenBank/DDBJ databases">
        <title>Genomes of endolithic fungi from Antarctica.</title>
        <authorList>
            <person name="Coleine C."/>
            <person name="Masonjones S."/>
            <person name="Stajich J.E."/>
        </authorList>
    </citation>
    <scope>NUCLEOTIDE SEQUENCE [LARGE SCALE GENOMIC DNA]</scope>
    <source>
        <strain evidence="3 4">CCFEE 6314</strain>
    </source>
</reference>
<feature type="compositionally biased region" description="Basic and acidic residues" evidence="1">
    <location>
        <begin position="13"/>
        <end position="42"/>
    </location>
</feature>
<feature type="region of interest" description="Disordered" evidence="1">
    <location>
        <begin position="166"/>
        <end position="185"/>
    </location>
</feature>
<comment type="caution">
    <text evidence="3">The sequence shown here is derived from an EMBL/GenBank/DDBJ whole genome shotgun (WGS) entry which is preliminary data.</text>
</comment>
<feature type="region of interest" description="Disordered" evidence="1">
    <location>
        <begin position="11"/>
        <end position="70"/>
    </location>
</feature>
<evidence type="ECO:0000313" key="3">
    <source>
        <dbReference type="EMBL" id="RVX73605.1"/>
    </source>
</evidence>
<dbReference type="AlphaFoldDB" id="A0A438ND79"/>
<keyword evidence="2" id="KW-1133">Transmembrane helix</keyword>
<proteinExistence type="predicted"/>
<dbReference type="Proteomes" id="UP000288859">
    <property type="component" value="Unassembled WGS sequence"/>
</dbReference>
<organism evidence="3 4">
    <name type="scientific">Exophiala mesophila</name>
    <name type="common">Black yeast-like fungus</name>
    <dbReference type="NCBI Taxonomy" id="212818"/>
    <lineage>
        <taxon>Eukaryota</taxon>
        <taxon>Fungi</taxon>
        <taxon>Dikarya</taxon>
        <taxon>Ascomycota</taxon>
        <taxon>Pezizomycotina</taxon>
        <taxon>Eurotiomycetes</taxon>
        <taxon>Chaetothyriomycetidae</taxon>
        <taxon>Chaetothyriales</taxon>
        <taxon>Herpotrichiellaceae</taxon>
        <taxon>Exophiala</taxon>
    </lineage>
</organism>
<feature type="transmembrane region" description="Helical" evidence="2">
    <location>
        <begin position="304"/>
        <end position="326"/>
    </location>
</feature>
<gene>
    <name evidence="3" type="ORF">B0A52_02494</name>
</gene>
<evidence type="ECO:0000313" key="4">
    <source>
        <dbReference type="Proteomes" id="UP000288859"/>
    </source>
</evidence>